<dbReference type="GeneID" id="19109617"/>
<dbReference type="OMA" id="WDERDET"/>
<keyword evidence="2" id="KW-1185">Reference proteome</keyword>
<reference evidence="1 2" key="1">
    <citation type="journal article" date="2012" name="PLoS Pathog.">
        <title>Diverse lifestyles and strategies of plant pathogenesis encoded in the genomes of eighteen Dothideomycetes fungi.</title>
        <authorList>
            <person name="Ohm R.A."/>
            <person name="Feau N."/>
            <person name="Henrissat B."/>
            <person name="Schoch C.L."/>
            <person name="Horwitz B.A."/>
            <person name="Barry K.W."/>
            <person name="Condon B.J."/>
            <person name="Copeland A.C."/>
            <person name="Dhillon B."/>
            <person name="Glaser F."/>
            <person name="Hesse C.N."/>
            <person name="Kosti I."/>
            <person name="LaButti K."/>
            <person name="Lindquist E.A."/>
            <person name="Lucas S."/>
            <person name="Salamov A.A."/>
            <person name="Bradshaw R.E."/>
            <person name="Ciuffetti L."/>
            <person name="Hamelin R.C."/>
            <person name="Kema G.H.J."/>
            <person name="Lawrence C."/>
            <person name="Scott J.A."/>
            <person name="Spatafora J.W."/>
            <person name="Turgeon B.G."/>
            <person name="de Wit P.J.G.M."/>
            <person name="Zhong S."/>
            <person name="Goodwin S.B."/>
            <person name="Grigoriev I.V."/>
        </authorList>
    </citation>
    <scope>NUCLEOTIDE SEQUENCE [LARGE SCALE GENOMIC DNA]</scope>
    <source>
        <strain evidence="1 2">UAMH 10762</strain>
    </source>
</reference>
<evidence type="ECO:0000313" key="2">
    <source>
        <dbReference type="Proteomes" id="UP000011761"/>
    </source>
</evidence>
<organism evidence="1 2">
    <name type="scientific">Baudoinia panamericana (strain UAMH 10762)</name>
    <name type="common">Angels' share fungus</name>
    <name type="synonym">Baudoinia compniacensis (strain UAMH 10762)</name>
    <dbReference type="NCBI Taxonomy" id="717646"/>
    <lineage>
        <taxon>Eukaryota</taxon>
        <taxon>Fungi</taxon>
        <taxon>Dikarya</taxon>
        <taxon>Ascomycota</taxon>
        <taxon>Pezizomycotina</taxon>
        <taxon>Dothideomycetes</taxon>
        <taxon>Dothideomycetidae</taxon>
        <taxon>Mycosphaerellales</taxon>
        <taxon>Teratosphaeriaceae</taxon>
        <taxon>Baudoinia</taxon>
    </lineage>
</organism>
<accession>M2NQ31</accession>
<evidence type="ECO:0000313" key="1">
    <source>
        <dbReference type="EMBL" id="EMD01121.1"/>
    </source>
</evidence>
<name>M2NQ31_BAUPA</name>
<dbReference type="RefSeq" id="XP_007672305.1">
    <property type="nucleotide sequence ID" value="XM_007674115.1"/>
</dbReference>
<dbReference type="KEGG" id="bcom:BAUCODRAFT_196841"/>
<sequence>METAREPTPSSAAAERTFALPELLEHILLYLLDDLVEIVYGTDPRSALYEDAAHILSRLLRCSLVNTIWRHCILHSKRLQRSLYLVPLAKTTRSWERHVSDSEILHDPNPSRFFPTLNPVIVTTFRNYHFRFWRLSYGDSGIKPCAFLIIERRDMPDVESRAATHQGRTISGMLLSQPPCMAMEATIWDERDETKDYVGRTILLRDASIHQQDGLTIGYVHKRVAKMFDDHPDVTAIKLTTL</sequence>
<dbReference type="Proteomes" id="UP000011761">
    <property type="component" value="Unassembled WGS sequence"/>
</dbReference>
<dbReference type="OrthoDB" id="3885851at2759"/>
<protein>
    <submittedName>
        <fullName evidence="1">Uncharacterized protein</fullName>
    </submittedName>
</protein>
<dbReference type="AlphaFoldDB" id="M2NQ31"/>
<dbReference type="EMBL" id="KB445550">
    <property type="protein sequence ID" value="EMD01121.1"/>
    <property type="molecule type" value="Genomic_DNA"/>
</dbReference>
<proteinExistence type="predicted"/>
<dbReference type="HOGENOM" id="CLU_1147003_0_0_1"/>
<gene>
    <name evidence="1" type="ORF">BAUCODRAFT_196841</name>
</gene>